<sequence>MEQGVISVEELDGRDLEPGAEMWWLQDGDVPISTLRVLREGPQRIAIGRVATHRDYRGQGLAGALVQAAVAAYPEDQIELHAQAHLENWYTSLGFRREGEVFIEAEIPHVMMRRG</sequence>
<dbReference type="PROSITE" id="PS51186">
    <property type="entry name" value="GNAT"/>
    <property type="match status" value="1"/>
</dbReference>
<dbReference type="InterPro" id="IPR000182">
    <property type="entry name" value="GNAT_dom"/>
</dbReference>
<feature type="domain" description="N-acetyltransferase" evidence="1">
    <location>
        <begin position="1"/>
        <end position="115"/>
    </location>
</feature>
<protein>
    <submittedName>
        <fullName evidence="2">GNAT family N-acetyltransferase</fullName>
        <ecNumber evidence="2">2.3.1.-</ecNumber>
    </submittedName>
</protein>
<name>A0AAJ6AF02_9MICC</name>
<dbReference type="EMBL" id="CP122566">
    <property type="protein sequence ID" value="WGH92043.1"/>
    <property type="molecule type" value="Genomic_DNA"/>
</dbReference>
<dbReference type="GeneID" id="83696630"/>
<evidence type="ECO:0000313" key="3">
    <source>
        <dbReference type="Proteomes" id="UP001224674"/>
    </source>
</evidence>
<dbReference type="SUPFAM" id="SSF55729">
    <property type="entry name" value="Acyl-CoA N-acyltransferases (Nat)"/>
    <property type="match status" value="1"/>
</dbReference>
<organism evidence="2 3">
    <name type="scientific">Auritidibacter ignavus</name>
    <dbReference type="NCBI Taxonomy" id="678932"/>
    <lineage>
        <taxon>Bacteria</taxon>
        <taxon>Bacillati</taxon>
        <taxon>Actinomycetota</taxon>
        <taxon>Actinomycetes</taxon>
        <taxon>Micrococcales</taxon>
        <taxon>Micrococcaceae</taxon>
        <taxon>Auritidibacter</taxon>
    </lineage>
</organism>
<dbReference type="RefSeq" id="WP_110101350.1">
    <property type="nucleotide sequence ID" value="NZ_CP122561.1"/>
</dbReference>
<dbReference type="EC" id="2.3.1.-" evidence="2"/>
<dbReference type="Gene3D" id="3.40.630.30">
    <property type="match status" value="1"/>
</dbReference>
<keyword evidence="2" id="KW-0808">Transferase</keyword>
<reference evidence="2 3" key="1">
    <citation type="submission" date="2023-03" db="EMBL/GenBank/DDBJ databases">
        <title>Complete genome sequences of several Auritidibacter ignavus strains isolated from ear infections.</title>
        <authorList>
            <person name="Baehr T."/>
            <person name="Baumhoegger A.M."/>
        </authorList>
    </citation>
    <scope>NUCLEOTIDE SEQUENCE [LARGE SCALE GENOMIC DNA]</scope>
    <source>
        <strain evidence="2 3">BABAE-6</strain>
    </source>
</reference>
<dbReference type="AlphaFoldDB" id="A0AAJ6AF02"/>
<keyword evidence="3" id="KW-1185">Reference proteome</keyword>
<dbReference type="CDD" id="cd04301">
    <property type="entry name" value="NAT_SF"/>
    <property type="match status" value="1"/>
</dbReference>
<accession>A0AAJ6AF02</accession>
<proteinExistence type="predicted"/>
<evidence type="ECO:0000259" key="1">
    <source>
        <dbReference type="PROSITE" id="PS51186"/>
    </source>
</evidence>
<gene>
    <name evidence="2" type="ORF">QDX21_06740</name>
</gene>
<dbReference type="Pfam" id="PF13673">
    <property type="entry name" value="Acetyltransf_10"/>
    <property type="match status" value="1"/>
</dbReference>
<dbReference type="Proteomes" id="UP001224674">
    <property type="component" value="Chromosome"/>
</dbReference>
<evidence type="ECO:0000313" key="2">
    <source>
        <dbReference type="EMBL" id="WGH92043.1"/>
    </source>
</evidence>
<dbReference type="InterPro" id="IPR016181">
    <property type="entry name" value="Acyl_CoA_acyltransferase"/>
</dbReference>
<dbReference type="GO" id="GO:0016747">
    <property type="term" value="F:acyltransferase activity, transferring groups other than amino-acyl groups"/>
    <property type="evidence" value="ECO:0007669"/>
    <property type="project" value="InterPro"/>
</dbReference>
<keyword evidence="2" id="KW-0012">Acyltransferase</keyword>